<feature type="domain" description="Type I restriction modification DNA specificity" evidence="4">
    <location>
        <begin position="260"/>
        <end position="354"/>
    </location>
</feature>
<dbReference type="InterPro" id="IPR044946">
    <property type="entry name" value="Restrct_endonuc_typeI_TRD_sf"/>
</dbReference>
<dbReference type="Gene3D" id="3.90.220.20">
    <property type="entry name" value="DNA methylase specificity domains"/>
    <property type="match status" value="3"/>
</dbReference>
<protein>
    <submittedName>
        <fullName evidence="5">Type I restriction enzyme, S subunit</fullName>
    </submittedName>
</protein>
<dbReference type="AlphaFoldDB" id="A0A1I5BGR1"/>
<evidence type="ECO:0000259" key="4">
    <source>
        <dbReference type="Pfam" id="PF01420"/>
    </source>
</evidence>
<dbReference type="EMBL" id="FOVP01000008">
    <property type="protein sequence ID" value="SFN73671.1"/>
    <property type="molecule type" value="Genomic_DNA"/>
</dbReference>
<comment type="similarity">
    <text evidence="1">Belongs to the type-I restriction system S methylase family.</text>
</comment>
<evidence type="ECO:0000313" key="6">
    <source>
        <dbReference type="Proteomes" id="UP000198599"/>
    </source>
</evidence>
<keyword evidence="3" id="KW-0238">DNA-binding</keyword>
<evidence type="ECO:0000313" key="5">
    <source>
        <dbReference type="EMBL" id="SFN73671.1"/>
    </source>
</evidence>
<dbReference type="GO" id="GO:0009307">
    <property type="term" value="P:DNA restriction-modification system"/>
    <property type="evidence" value="ECO:0007669"/>
    <property type="project" value="UniProtKB-KW"/>
</dbReference>
<dbReference type="PANTHER" id="PTHR30408">
    <property type="entry name" value="TYPE-1 RESTRICTION ENZYME ECOKI SPECIFICITY PROTEIN"/>
    <property type="match status" value="1"/>
</dbReference>
<dbReference type="InterPro" id="IPR052021">
    <property type="entry name" value="Type-I_RS_S_subunit"/>
</dbReference>
<dbReference type="InterPro" id="IPR000055">
    <property type="entry name" value="Restrct_endonuc_typeI_TRD"/>
</dbReference>
<organism evidence="5 6">
    <name type="scientific">Roseovarius lutimaris</name>
    <dbReference type="NCBI Taxonomy" id="1005928"/>
    <lineage>
        <taxon>Bacteria</taxon>
        <taxon>Pseudomonadati</taxon>
        <taxon>Pseudomonadota</taxon>
        <taxon>Alphaproteobacteria</taxon>
        <taxon>Rhodobacterales</taxon>
        <taxon>Roseobacteraceae</taxon>
        <taxon>Roseovarius</taxon>
    </lineage>
</organism>
<dbReference type="SUPFAM" id="SSF116734">
    <property type="entry name" value="DNA methylase specificity domain"/>
    <property type="match status" value="2"/>
</dbReference>
<dbReference type="PANTHER" id="PTHR30408:SF12">
    <property type="entry name" value="TYPE I RESTRICTION ENZYME MJAVIII SPECIFICITY SUBUNIT"/>
    <property type="match status" value="1"/>
</dbReference>
<accession>A0A1I5BGR1</accession>
<dbReference type="GO" id="GO:0003677">
    <property type="term" value="F:DNA binding"/>
    <property type="evidence" value="ECO:0007669"/>
    <property type="project" value="UniProtKB-KW"/>
</dbReference>
<evidence type="ECO:0000256" key="2">
    <source>
        <dbReference type="ARBA" id="ARBA00022747"/>
    </source>
</evidence>
<sequence length="385" mass="43035">MNVPKLRFPGFGDELKSRRIGDFAVVKTGSRDTQNRVDGGKYPFFARSDTIERINSFAFDGEAILTSGDGVGVGKNIHYINGKFDYHQRVYAIREFEAVVDGQFFFQFFRENFLRRVMRLSAKNSVDSVRMSMITDMIVATPSLAEQKKIAAFFLGGVDAKIAALRAREAGLERYKRGLMQALFSQTLRFTKPDGTAFPDWESTTFSDFAGLSKDRLNPVTSSEKPPLIELENLESGVGSIIGLSGLEGQLSQKNRFRFGDVLFGKLRPYLRKFARPNFDGVCSSEIWVLRGKTVSNAFLFYLIQGSQFNQLANISAGSKMPRSDWKTIADSEFEIPHPDEQQKIADARSAMDAKSAAVSDQVAQMEAFKKGLLQQMFVQGVNHG</sequence>
<evidence type="ECO:0000256" key="1">
    <source>
        <dbReference type="ARBA" id="ARBA00010923"/>
    </source>
</evidence>
<proteinExistence type="inferred from homology"/>
<evidence type="ECO:0000256" key="3">
    <source>
        <dbReference type="ARBA" id="ARBA00023125"/>
    </source>
</evidence>
<dbReference type="Proteomes" id="UP000198599">
    <property type="component" value="Unassembled WGS sequence"/>
</dbReference>
<dbReference type="RefSeq" id="WP_092836910.1">
    <property type="nucleotide sequence ID" value="NZ_FOVP01000008.1"/>
</dbReference>
<gene>
    <name evidence="5" type="ORF">SAMN04487859_1084</name>
</gene>
<dbReference type="OrthoDB" id="512700at2"/>
<keyword evidence="6" id="KW-1185">Reference proteome</keyword>
<keyword evidence="2" id="KW-0680">Restriction system</keyword>
<dbReference type="STRING" id="1005928.SAMN04487859_1084"/>
<dbReference type="Pfam" id="PF01420">
    <property type="entry name" value="Methylase_S"/>
    <property type="match status" value="2"/>
</dbReference>
<dbReference type="CDD" id="cd16961">
    <property type="entry name" value="RMtype1_S_TRD-CR_like"/>
    <property type="match status" value="1"/>
</dbReference>
<reference evidence="6" key="1">
    <citation type="submission" date="2016-10" db="EMBL/GenBank/DDBJ databases">
        <authorList>
            <person name="Varghese N."/>
            <person name="Submissions S."/>
        </authorList>
    </citation>
    <scope>NUCLEOTIDE SEQUENCE [LARGE SCALE GENOMIC DNA]</scope>
    <source>
        <strain evidence="6">DSM 28463</strain>
    </source>
</reference>
<name>A0A1I5BGR1_9RHOB</name>
<feature type="domain" description="Type I restriction modification DNA specificity" evidence="4">
    <location>
        <begin position="14"/>
        <end position="168"/>
    </location>
</feature>